<protein>
    <submittedName>
        <fullName evidence="1">Uncharacterized protein</fullName>
    </submittedName>
</protein>
<keyword evidence="2" id="KW-1185">Reference proteome</keyword>
<reference evidence="1 2" key="1">
    <citation type="submission" date="2019-07" db="EMBL/GenBank/DDBJ databases">
        <title>De Novo Assembly of kiwifruit Actinidia rufa.</title>
        <authorList>
            <person name="Sugita-Konishi S."/>
            <person name="Sato K."/>
            <person name="Mori E."/>
            <person name="Abe Y."/>
            <person name="Kisaki G."/>
            <person name="Hamano K."/>
            <person name="Suezawa K."/>
            <person name="Otani M."/>
            <person name="Fukuda T."/>
            <person name="Manabe T."/>
            <person name="Gomi K."/>
            <person name="Tabuchi M."/>
            <person name="Akimitsu K."/>
            <person name="Kataoka I."/>
        </authorList>
    </citation>
    <scope>NUCLEOTIDE SEQUENCE [LARGE SCALE GENOMIC DNA]</scope>
    <source>
        <strain evidence="2">cv. Fuchu</strain>
    </source>
</reference>
<evidence type="ECO:0000313" key="2">
    <source>
        <dbReference type="Proteomes" id="UP000585474"/>
    </source>
</evidence>
<accession>A0A7J0GT54</accession>
<proteinExistence type="predicted"/>
<sequence length="214" mass="24292">MDPFQNGGFKGLKCGDFGHKLEDCDKASKDASEAIFVEEEMVQYCDDNVEQYCNNVPVFDKDPNDGIEDGSEEDEALTLMIFIISLHLIKIVVCEVLPTIEDLIEPEIEDSFQDFLPELSLVQASVKVGIDFMGQLEDTMEMVFTRASLGYDVGANLLPYMVYGSQYIVEECLVKYYDNLSVSKRHAKWVAYLHIYMAAIDVHKWKLVLKMVTS</sequence>
<name>A0A7J0GT54_9ERIC</name>
<comment type="caution">
    <text evidence="1">The sequence shown here is derived from an EMBL/GenBank/DDBJ whole genome shotgun (WGS) entry which is preliminary data.</text>
</comment>
<organism evidence="1 2">
    <name type="scientific">Actinidia rufa</name>
    <dbReference type="NCBI Taxonomy" id="165716"/>
    <lineage>
        <taxon>Eukaryota</taxon>
        <taxon>Viridiplantae</taxon>
        <taxon>Streptophyta</taxon>
        <taxon>Embryophyta</taxon>
        <taxon>Tracheophyta</taxon>
        <taxon>Spermatophyta</taxon>
        <taxon>Magnoliopsida</taxon>
        <taxon>eudicotyledons</taxon>
        <taxon>Gunneridae</taxon>
        <taxon>Pentapetalae</taxon>
        <taxon>asterids</taxon>
        <taxon>Ericales</taxon>
        <taxon>Actinidiaceae</taxon>
        <taxon>Actinidia</taxon>
    </lineage>
</organism>
<evidence type="ECO:0000313" key="1">
    <source>
        <dbReference type="EMBL" id="GFZ14025.1"/>
    </source>
</evidence>
<gene>
    <name evidence="1" type="ORF">Acr_24g0002150</name>
</gene>
<dbReference type="Proteomes" id="UP000585474">
    <property type="component" value="Unassembled WGS sequence"/>
</dbReference>
<dbReference type="EMBL" id="BJWL01000024">
    <property type="protein sequence ID" value="GFZ14025.1"/>
    <property type="molecule type" value="Genomic_DNA"/>
</dbReference>
<dbReference type="AlphaFoldDB" id="A0A7J0GT54"/>
<dbReference type="OrthoDB" id="1791296at2759"/>